<dbReference type="PROSITE" id="PS51462">
    <property type="entry name" value="NUDIX"/>
    <property type="match status" value="1"/>
</dbReference>
<dbReference type="Proteomes" id="UP000253941">
    <property type="component" value="Unassembled WGS sequence"/>
</dbReference>
<dbReference type="GO" id="GO:0035529">
    <property type="term" value="F:NADH pyrophosphatase activity"/>
    <property type="evidence" value="ECO:0007669"/>
    <property type="project" value="TreeGrafter"/>
</dbReference>
<comment type="cofactor">
    <cofactor evidence="1">
        <name>Mg(2+)</name>
        <dbReference type="ChEBI" id="CHEBI:18420"/>
    </cofactor>
</comment>
<dbReference type="InterPro" id="IPR020084">
    <property type="entry name" value="NUDIX_hydrolase_CS"/>
</dbReference>
<accession>A0A369T969</accession>
<evidence type="ECO:0000256" key="5">
    <source>
        <dbReference type="ARBA" id="ARBA00022842"/>
    </source>
</evidence>
<protein>
    <recommendedName>
        <fullName evidence="2">NAD(+) diphosphatase</fullName>
        <ecNumber evidence="2">3.6.1.22</ecNumber>
    </recommendedName>
</protein>
<evidence type="ECO:0000256" key="2">
    <source>
        <dbReference type="ARBA" id="ARBA00012381"/>
    </source>
</evidence>
<sequence>MSIARMPYTDSPLDRAAHLRGDPDWVAARLRDPESRFVAVWRNRNHVDAANGGAPVPLYIGGESAAPALEVADNVVFLGLMASRAVFALDLSPLEEDAARKVLGERGGFEDLRTVGPLMGQAEGALLAYARGIIYWHARHRFCPRCAGPTEVRDAGFSRSCVNDGCEARHFPRTDPAVIMLVHDGGDHCVLGSHSRMPPGMHSTLAGFVEPGESLEEAVAREVAEEVGVHVTPGSVRYFASQPWPFPASLMVGFHARAPLAPLNVDFEELATARWFHRDEVMNSREDELFRLPRADSIARRLIQAWLEGRA</sequence>
<dbReference type="GO" id="GO:0046872">
    <property type="term" value="F:metal ion binding"/>
    <property type="evidence" value="ECO:0007669"/>
    <property type="project" value="UniProtKB-KW"/>
</dbReference>
<dbReference type="Gene3D" id="3.90.79.20">
    <property type="match status" value="1"/>
</dbReference>
<dbReference type="SUPFAM" id="SSF55811">
    <property type="entry name" value="Nudix"/>
    <property type="match status" value="1"/>
</dbReference>
<dbReference type="PANTHER" id="PTHR42904">
    <property type="entry name" value="NUDIX HYDROLASE, NUDC SUBFAMILY"/>
    <property type="match status" value="1"/>
</dbReference>
<dbReference type="GO" id="GO:0005829">
    <property type="term" value="C:cytosol"/>
    <property type="evidence" value="ECO:0007669"/>
    <property type="project" value="TreeGrafter"/>
</dbReference>
<keyword evidence="5" id="KW-0460">Magnesium</keyword>
<name>A0A369T969_9PROT</name>
<dbReference type="GO" id="GO:0006742">
    <property type="term" value="P:NADP+ catabolic process"/>
    <property type="evidence" value="ECO:0007669"/>
    <property type="project" value="TreeGrafter"/>
</dbReference>
<dbReference type="CDD" id="cd03429">
    <property type="entry name" value="NUDIX_NADH_pyrophosphatase_Nudt13"/>
    <property type="match status" value="1"/>
</dbReference>
<evidence type="ECO:0000256" key="1">
    <source>
        <dbReference type="ARBA" id="ARBA00001946"/>
    </source>
</evidence>
<evidence type="ECO:0000313" key="9">
    <source>
        <dbReference type="Proteomes" id="UP000253941"/>
    </source>
</evidence>
<evidence type="ECO:0000256" key="4">
    <source>
        <dbReference type="ARBA" id="ARBA00022801"/>
    </source>
</evidence>
<dbReference type="InterPro" id="IPR015797">
    <property type="entry name" value="NUDIX_hydrolase-like_dom_sf"/>
</dbReference>
<keyword evidence="6" id="KW-0520">NAD</keyword>
<gene>
    <name evidence="8" type="ORF">DRB17_16790</name>
</gene>
<evidence type="ECO:0000256" key="3">
    <source>
        <dbReference type="ARBA" id="ARBA00022723"/>
    </source>
</evidence>
<dbReference type="EC" id="3.6.1.22" evidence="2"/>
<dbReference type="RefSeq" id="WP_114583380.1">
    <property type="nucleotide sequence ID" value="NZ_QPMH01000021.1"/>
</dbReference>
<dbReference type="PROSITE" id="PS00893">
    <property type="entry name" value="NUDIX_BOX"/>
    <property type="match status" value="1"/>
</dbReference>
<evidence type="ECO:0000313" key="8">
    <source>
        <dbReference type="EMBL" id="RDD60717.1"/>
    </source>
</evidence>
<feature type="domain" description="Nudix hydrolase" evidence="7">
    <location>
        <begin position="172"/>
        <end position="300"/>
    </location>
</feature>
<proteinExistence type="predicted"/>
<dbReference type="InterPro" id="IPR015376">
    <property type="entry name" value="Znr_NADH_PPase"/>
</dbReference>
<reference evidence="8 9" key="1">
    <citation type="submission" date="2018-07" db="EMBL/GenBank/DDBJ databases">
        <title>Venubactetium sediminum gen. nov., sp. nov., isolated from a marine solar saltern.</title>
        <authorList>
            <person name="Wang S."/>
        </authorList>
    </citation>
    <scope>NUCLEOTIDE SEQUENCE [LARGE SCALE GENOMIC DNA]</scope>
    <source>
        <strain evidence="8 9">WD2A32</strain>
    </source>
</reference>
<dbReference type="InterPro" id="IPR050241">
    <property type="entry name" value="NAD-cap_RNA_hydrolase_NudC"/>
</dbReference>
<comment type="caution">
    <text evidence="8">The sequence shown here is derived from an EMBL/GenBank/DDBJ whole genome shotgun (WGS) entry which is preliminary data.</text>
</comment>
<dbReference type="GO" id="GO:0019677">
    <property type="term" value="P:NAD+ catabolic process"/>
    <property type="evidence" value="ECO:0007669"/>
    <property type="project" value="TreeGrafter"/>
</dbReference>
<keyword evidence="4 8" id="KW-0378">Hydrolase</keyword>
<dbReference type="InterPro" id="IPR015375">
    <property type="entry name" value="NADH_PPase-like_N"/>
</dbReference>
<keyword evidence="9" id="KW-1185">Reference proteome</keyword>
<dbReference type="NCBIfam" id="NF001299">
    <property type="entry name" value="PRK00241.1"/>
    <property type="match status" value="1"/>
</dbReference>
<dbReference type="Pfam" id="PF09297">
    <property type="entry name" value="Zn_ribbon_NUD"/>
    <property type="match status" value="1"/>
</dbReference>
<dbReference type="PANTHER" id="PTHR42904:SF8">
    <property type="entry name" value="NAD(+) DIPHOSPHATASE"/>
    <property type="match status" value="1"/>
</dbReference>
<organism evidence="8 9">
    <name type="scientific">Ferruginivarius sediminum</name>
    <dbReference type="NCBI Taxonomy" id="2661937"/>
    <lineage>
        <taxon>Bacteria</taxon>
        <taxon>Pseudomonadati</taxon>
        <taxon>Pseudomonadota</taxon>
        <taxon>Alphaproteobacteria</taxon>
        <taxon>Rhodospirillales</taxon>
        <taxon>Rhodospirillaceae</taxon>
        <taxon>Ferruginivarius</taxon>
    </lineage>
</organism>
<dbReference type="Pfam" id="PF09296">
    <property type="entry name" value="NUDIX-like"/>
    <property type="match status" value="1"/>
</dbReference>
<dbReference type="InterPro" id="IPR000086">
    <property type="entry name" value="NUDIX_hydrolase_dom"/>
</dbReference>
<evidence type="ECO:0000256" key="6">
    <source>
        <dbReference type="ARBA" id="ARBA00023027"/>
    </source>
</evidence>
<dbReference type="InterPro" id="IPR049734">
    <property type="entry name" value="NudC-like_C"/>
</dbReference>
<dbReference type="Gene3D" id="3.90.79.10">
    <property type="entry name" value="Nucleoside Triphosphate Pyrophosphohydrolase"/>
    <property type="match status" value="1"/>
</dbReference>
<keyword evidence="3" id="KW-0479">Metal-binding</keyword>
<dbReference type="EMBL" id="QPMH01000021">
    <property type="protein sequence ID" value="RDD60717.1"/>
    <property type="molecule type" value="Genomic_DNA"/>
</dbReference>
<evidence type="ECO:0000259" key="7">
    <source>
        <dbReference type="PROSITE" id="PS51462"/>
    </source>
</evidence>
<dbReference type="AlphaFoldDB" id="A0A369T969"/>
<dbReference type="Pfam" id="PF00293">
    <property type="entry name" value="NUDIX"/>
    <property type="match status" value="1"/>
</dbReference>